<feature type="domain" description="XRRM" evidence="11">
    <location>
        <begin position="392"/>
        <end position="502"/>
    </location>
</feature>
<dbReference type="SUPFAM" id="SSF54928">
    <property type="entry name" value="RNA-binding domain, RBD"/>
    <property type="match status" value="1"/>
</dbReference>
<evidence type="ECO:0000256" key="6">
    <source>
        <dbReference type="ARBA" id="ARBA00023242"/>
    </source>
</evidence>
<evidence type="ECO:0000259" key="10">
    <source>
        <dbReference type="PROSITE" id="PS50961"/>
    </source>
</evidence>
<evidence type="ECO:0000256" key="4">
    <source>
        <dbReference type="ARBA" id="ARBA00023015"/>
    </source>
</evidence>
<dbReference type="InterPro" id="IPR002344">
    <property type="entry name" value="Lupus_La"/>
</dbReference>
<dbReference type="GeneID" id="115877138"/>
<sequence length="514" mass="60082">MGEGECVVLPDEQPKKSRHRKKYLYHTILQQMEFYFSDSNLSKDRFLSQLLSQSPYIDIDVFLKFNKIRKLNCNIEDIQKALRNSTVIRVSEDGTKVKRNKAIKVNENVDLCTIYVENIKADSDHESLSQIFSDFGNVVYVSIPKYKHNKANKGFAFIEYENEDQAKEAILFFDSIGCKIPSERKPEELQSILTFEKEESTEEFNPISGDIKKRKLSFDEDLQNKKSKTSEEGTDDSQINSFEDTEGKRKEKNNEIISSTLVVNVDIPEPISEDIKKRKLSLDEDLQNKKLKASEEVTGDSQINSVEDTEGKKKKKNKKDKRKLFIKELGMQIMSKKEWKKLRNHYLDLQKKKMKEFKLYLRKHQTNIKRKEPYKNKQLDENHDSTEDSKLTYVPGVIVKLTLLEPCNDAKKLKNEIKVLSSDIKYVDVPNQVGSEEAFLRFNSNEAAKQFCTKDFMGDKTILTDEDEKSYWDKINKDRLLKFQKLSKKQRGREKLLKKADKDTVTHLRFEEND</sequence>
<keyword evidence="5" id="KW-0804">Transcription</keyword>
<dbReference type="Pfam" id="PF08777">
    <property type="entry name" value="RRM_3"/>
    <property type="match status" value="1"/>
</dbReference>
<evidence type="ECO:0000256" key="3">
    <source>
        <dbReference type="ARBA" id="ARBA00022884"/>
    </source>
</evidence>
<dbReference type="AlphaFoldDB" id="A0A6J2XCT5"/>
<evidence type="ECO:0000259" key="9">
    <source>
        <dbReference type="PROSITE" id="PS50102"/>
    </source>
</evidence>
<evidence type="ECO:0000313" key="12">
    <source>
        <dbReference type="Proteomes" id="UP000504635"/>
    </source>
</evidence>
<dbReference type="PANTHER" id="PTHR22792">
    <property type="entry name" value="LUPUS LA PROTEIN-RELATED"/>
    <property type="match status" value="1"/>
</dbReference>
<dbReference type="InterPro" id="IPR014886">
    <property type="entry name" value="La_xRRM"/>
</dbReference>
<gene>
    <name evidence="13" type="primary">LOC115877138</name>
</gene>
<comment type="similarity">
    <text evidence="2">Belongs to the LARP7 family.</text>
</comment>
<dbReference type="InterPro" id="IPR045180">
    <property type="entry name" value="La_dom_prot"/>
</dbReference>
<dbReference type="InterPro" id="IPR035979">
    <property type="entry name" value="RBD_domain_sf"/>
</dbReference>
<feature type="domain" description="HTH La-type RNA-binding" evidence="10">
    <location>
        <begin position="18"/>
        <end position="107"/>
    </location>
</feature>
<reference evidence="13" key="1">
    <citation type="submission" date="2025-08" db="UniProtKB">
        <authorList>
            <consortium name="RefSeq"/>
        </authorList>
    </citation>
    <scope>IDENTIFICATION</scope>
    <source>
        <tissue evidence="13">Gonads</tissue>
    </source>
</reference>
<feature type="domain" description="RRM" evidence="9">
    <location>
        <begin position="112"/>
        <end position="187"/>
    </location>
</feature>
<dbReference type="OrthoDB" id="439993at2759"/>
<evidence type="ECO:0000256" key="2">
    <source>
        <dbReference type="ARBA" id="ARBA00008680"/>
    </source>
</evidence>
<proteinExistence type="inferred from homology"/>
<dbReference type="InterPro" id="IPR036390">
    <property type="entry name" value="WH_DNA-bd_sf"/>
</dbReference>
<dbReference type="PROSITE" id="PS50961">
    <property type="entry name" value="HTH_LA"/>
    <property type="match status" value="1"/>
</dbReference>
<dbReference type="RefSeq" id="XP_030749143.1">
    <property type="nucleotide sequence ID" value="XM_030893283.1"/>
</dbReference>
<organism evidence="12 13">
    <name type="scientific">Sitophilus oryzae</name>
    <name type="common">Rice weevil</name>
    <name type="synonym">Curculio oryzae</name>
    <dbReference type="NCBI Taxonomy" id="7048"/>
    <lineage>
        <taxon>Eukaryota</taxon>
        <taxon>Metazoa</taxon>
        <taxon>Ecdysozoa</taxon>
        <taxon>Arthropoda</taxon>
        <taxon>Hexapoda</taxon>
        <taxon>Insecta</taxon>
        <taxon>Pterygota</taxon>
        <taxon>Neoptera</taxon>
        <taxon>Endopterygota</taxon>
        <taxon>Coleoptera</taxon>
        <taxon>Polyphaga</taxon>
        <taxon>Cucujiformia</taxon>
        <taxon>Curculionidae</taxon>
        <taxon>Dryophthorinae</taxon>
        <taxon>Sitophilus</taxon>
    </lineage>
</organism>
<dbReference type="Pfam" id="PF05383">
    <property type="entry name" value="La"/>
    <property type="match status" value="1"/>
</dbReference>
<dbReference type="Gene3D" id="1.10.10.10">
    <property type="entry name" value="Winged helix-like DNA-binding domain superfamily/Winged helix DNA-binding domain"/>
    <property type="match status" value="1"/>
</dbReference>
<dbReference type="GO" id="GO:1990904">
    <property type="term" value="C:ribonucleoprotein complex"/>
    <property type="evidence" value="ECO:0007669"/>
    <property type="project" value="UniProtKB-UniRule"/>
</dbReference>
<dbReference type="Pfam" id="PF00076">
    <property type="entry name" value="RRM_1"/>
    <property type="match status" value="1"/>
</dbReference>
<dbReference type="InterPro" id="IPR012677">
    <property type="entry name" value="Nucleotide-bd_a/b_plait_sf"/>
</dbReference>
<comment type="subcellular location">
    <subcellularLocation>
        <location evidence="1">Nucleus</location>
    </subcellularLocation>
</comment>
<dbReference type="SMART" id="SM00715">
    <property type="entry name" value="LA"/>
    <property type="match status" value="1"/>
</dbReference>
<evidence type="ECO:0000313" key="13">
    <source>
        <dbReference type="RefSeq" id="XP_030749143.1"/>
    </source>
</evidence>
<evidence type="ECO:0000256" key="1">
    <source>
        <dbReference type="ARBA" id="ARBA00004123"/>
    </source>
</evidence>
<dbReference type="GO" id="GO:0005634">
    <property type="term" value="C:nucleus"/>
    <property type="evidence" value="ECO:0007669"/>
    <property type="project" value="UniProtKB-SubCell"/>
</dbReference>
<evidence type="ECO:0000256" key="7">
    <source>
        <dbReference type="PROSITE-ProRule" id="PRU00332"/>
    </source>
</evidence>
<keyword evidence="3 7" id="KW-0694">RNA-binding</keyword>
<evidence type="ECO:0000259" key="11">
    <source>
        <dbReference type="PROSITE" id="PS51939"/>
    </source>
</evidence>
<dbReference type="InterPro" id="IPR000504">
    <property type="entry name" value="RRM_dom"/>
</dbReference>
<dbReference type="InParanoid" id="A0A6J2XCT5"/>
<keyword evidence="12" id="KW-1185">Reference proteome</keyword>
<dbReference type="GO" id="GO:0003723">
    <property type="term" value="F:RNA binding"/>
    <property type="evidence" value="ECO:0007669"/>
    <property type="project" value="UniProtKB-UniRule"/>
</dbReference>
<protein>
    <submittedName>
        <fullName evidence="13">La-related protein 7</fullName>
    </submittedName>
</protein>
<dbReference type="InterPro" id="IPR036388">
    <property type="entry name" value="WH-like_DNA-bd_sf"/>
</dbReference>
<keyword evidence="6" id="KW-0539">Nucleus</keyword>
<dbReference type="SMART" id="SM00360">
    <property type="entry name" value="RRM"/>
    <property type="match status" value="1"/>
</dbReference>
<dbReference type="GO" id="GO:0006396">
    <property type="term" value="P:RNA processing"/>
    <property type="evidence" value="ECO:0007669"/>
    <property type="project" value="InterPro"/>
</dbReference>
<evidence type="ECO:0000256" key="8">
    <source>
        <dbReference type="SAM" id="MobiDB-lite"/>
    </source>
</evidence>
<dbReference type="SUPFAM" id="SSF46785">
    <property type="entry name" value="Winged helix' DNA-binding domain"/>
    <property type="match status" value="1"/>
</dbReference>
<evidence type="ECO:0000256" key="5">
    <source>
        <dbReference type="ARBA" id="ARBA00023163"/>
    </source>
</evidence>
<dbReference type="KEGG" id="soy:115877138"/>
<dbReference type="PROSITE" id="PS51939">
    <property type="entry name" value="XRRM"/>
    <property type="match status" value="1"/>
</dbReference>
<keyword evidence="4" id="KW-0805">Transcription regulation</keyword>
<dbReference type="PRINTS" id="PR00302">
    <property type="entry name" value="LUPUSLA"/>
</dbReference>
<dbReference type="Proteomes" id="UP000504635">
    <property type="component" value="Unplaced"/>
</dbReference>
<dbReference type="Gene3D" id="3.30.70.330">
    <property type="match status" value="2"/>
</dbReference>
<feature type="region of interest" description="Disordered" evidence="8">
    <location>
        <begin position="292"/>
        <end position="319"/>
    </location>
</feature>
<dbReference type="InterPro" id="IPR006630">
    <property type="entry name" value="La_HTH"/>
</dbReference>
<dbReference type="PROSITE" id="PS50102">
    <property type="entry name" value="RRM"/>
    <property type="match status" value="1"/>
</dbReference>
<dbReference type="PANTHER" id="PTHR22792:SF62">
    <property type="entry name" value="LA-RELATED PROTEIN 7"/>
    <property type="match status" value="1"/>
</dbReference>
<dbReference type="CTD" id="51574"/>
<name>A0A6J2XCT5_SITOR</name>
<dbReference type="FunCoup" id="A0A6J2XCT5">
    <property type="interactions" value="1630"/>
</dbReference>
<feature type="region of interest" description="Disordered" evidence="8">
    <location>
        <begin position="223"/>
        <end position="251"/>
    </location>
</feature>
<dbReference type="CDD" id="cd07323">
    <property type="entry name" value="LAM"/>
    <property type="match status" value="1"/>
</dbReference>
<accession>A0A6J2XCT5</accession>